<feature type="transmembrane region" description="Helical" evidence="1">
    <location>
        <begin position="49"/>
        <end position="76"/>
    </location>
</feature>
<proteinExistence type="predicted"/>
<protein>
    <submittedName>
        <fullName evidence="2">Uncharacterized protein</fullName>
    </submittedName>
</protein>
<dbReference type="Pfam" id="PF18910">
    <property type="entry name" value="DUF5665"/>
    <property type="match status" value="1"/>
</dbReference>
<dbReference type="AlphaFoldDB" id="A0A7X6GVK6"/>
<dbReference type="EMBL" id="JAAZQQ010000001">
    <property type="protein sequence ID" value="NKX43179.1"/>
    <property type="molecule type" value="Genomic_DNA"/>
</dbReference>
<dbReference type="InterPro" id="IPR043723">
    <property type="entry name" value="DUF5665"/>
</dbReference>
<keyword evidence="1" id="KW-0812">Transmembrane</keyword>
<keyword evidence="1" id="KW-1133">Transmembrane helix</keyword>
<reference evidence="2 3" key="1">
    <citation type="submission" date="2020-04" db="EMBL/GenBank/DDBJ databases">
        <authorList>
            <person name="Yoon J."/>
        </authorList>
    </citation>
    <scope>NUCLEOTIDE SEQUENCE [LARGE SCALE GENOMIC DNA]</scope>
    <source>
        <strain evidence="2 3">KMU-115</strain>
    </source>
</reference>
<accession>A0A7X6GVK6</accession>
<evidence type="ECO:0000256" key="1">
    <source>
        <dbReference type="SAM" id="Phobius"/>
    </source>
</evidence>
<gene>
    <name evidence="2" type="ORF">HCU73_01130</name>
</gene>
<dbReference type="RefSeq" id="WP_168621567.1">
    <property type="nucleotide sequence ID" value="NZ_JAAZQQ010000001.1"/>
</dbReference>
<comment type="caution">
    <text evidence="2">The sequence shown here is derived from an EMBL/GenBank/DDBJ whole genome shotgun (WGS) entry which is preliminary data.</text>
</comment>
<evidence type="ECO:0000313" key="3">
    <source>
        <dbReference type="Proteomes" id="UP000526408"/>
    </source>
</evidence>
<organism evidence="2 3">
    <name type="scientific">Roseicyclus persicicus</name>
    <dbReference type="NCBI Taxonomy" id="2650661"/>
    <lineage>
        <taxon>Bacteria</taxon>
        <taxon>Pseudomonadati</taxon>
        <taxon>Pseudomonadota</taxon>
        <taxon>Alphaproteobacteria</taxon>
        <taxon>Rhodobacterales</taxon>
        <taxon>Roseobacteraceae</taxon>
        <taxon>Roseicyclus</taxon>
    </lineage>
</organism>
<name>A0A7X6GVK6_9RHOB</name>
<keyword evidence="1" id="KW-0472">Membrane</keyword>
<dbReference type="Proteomes" id="UP000526408">
    <property type="component" value="Unassembled WGS sequence"/>
</dbReference>
<keyword evidence="3" id="KW-1185">Reference proteome</keyword>
<sequence>MAADPGGRRPDDSGPHGTLEEEVRALRQELTLMRAHKMFLLYQSVPRVLLFRFAAGMAAGLGTVIGATLLLSVIVWSLSQIEFIPIIGEWAVQIAEQIERLTRTGD</sequence>
<evidence type="ECO:0000313" key="2">
    <source>
        <dbReference type="EMBL" id="NKX43179.1"/>
    </source>
</evidence>